<protein>
    <submittedName>
        <fullName evidence="1">Uncharacterized protein</fullName>
    </submittedName>
</protein>
<reference evidence="1" key="2">
    <citation type="submission" date="2018-05" db="EMBL/GenBank/DDBJ databases">
        <title>OpunRS2 (Oryza punctata Reference Sequence Version 2).</title>
        <authorList>
            <person name="Zhang J."/>
            <person name="Kudrna D."/>
            <person name="Lee S."/>
            <person name="Talag J."/>
            <person name="Welchert J."/>
            <person name="Wing R.A."/>
        </authorList>
    </citation>
    <scope>NUCLEOTIDE SEQUENCE [LARGE SCALE GENOMIC DNA]</scope>
</reference>
<proteinExistence type="predicted"/>
<dbReference type="HOGENOM" id="CLU_2816889_0_0_1"/>
<accession>A0A0E0LBM8</accession>
<organism evidence="1">
    <name type="scientific">Oryza punctata</name>
    <name type="common">Red rice</name>
    <dbReference type="NCBI Taxonomy" id="4537"/>
    <lineage>
        <taxon>Eukaryota</taxon>
        <taxon>Viridiplantae</taxon>
        <taxon>Streptophyta</taxon>
        <taxon>Embryophyta</taxon>
        <taxon>Tracheophyta</taxon>
        <taxon>Spermatophyta</taxon>
        <taxon>Magnoliopsida</taxon>
        <taxon>Liliopsida</taxon>
        <taxon>Poales</taxon>
        <taxon>Poaceae</taxon>
        <taxon>BOP clade</taxon>
        <taxon>Oryzoideae</taxon>
        <taxon>Oryzeae</taxon>
        <taxon>Oryzinae</taxon>
        <taxon>Oryza</taxon>
    </lineage>
</organism>
<sequence>MWATTDTEERVKQFSLGKAQRKLLFIWTQNHKEMFTLMYHVIMGDDPDLKTGKPSPNIFLACCYEELLGEVALTFKT</sequence>
<dbReference type="GO" id="GO:0043136">
    <property type="term" value="F:sn-glycerol 3-phosphatase activity"/>
    <property type="evidence" value="ECO:0007669"/>
    <property type="project" value="TreeGrafter"/>
</dbReference>
<dbReference type="Gene3D" id="3.40.50.1000">
    <property type="entry name" value="HAD superfamily/HAD-like"/>
    <property type="match status" value="1"/>
</dbReference>
<dbReference type="GO" id="GO:0006114">
    <property type="term" value="P:glycerol biosynthetic process"/>
    <property type="evidence" value="ECO:0007669"/>
    <property type="project" value="TreeGrafter"/>
</dbReference>
<dbReference type="AlphaFoldDB" id="A0A0E0LBM8"/>
<dbReference type="Proteomes" id="UP000026962">
    <property type="component" value="Chromosome 6"/>
</dbReference>
<dbReference type="Gramene" id="OPUNC06G13880.1">
    <property type="protein sequence ID" value="OPUNC06G13880.1"/>
    <property type="gene ID" value="OPUNC06G13880"/>
</dbReference>
<reference evidence="1" key="1">
    <citation type="submission" date="2015-04" db="UniProtKB">
        <authorList>
            <consortium name="EnsemblPlants"/>
        </authorList>
    </citation>
    <scope>IDENTIFICATION</scope>
</reference>
<dbReference type="InterPro" id="IPR023214">
    <property type="entry name" value="HAD_sf"/>
</dbReference>
<name>A0A0E0LBM8_ORYPU</name>
<keyword evidence="2" id="KW-1185">Reference proteome</keyword>
<evidence type="ECO:0000313" key="1">
    <source>
        <dbReference type="EnsemblPlants" id="OPUNC06G13880.1"/>
    </source>
</evidence>
<evidence type="ECO:0000313" key="2">
    <source>
        <dbReference type="Proteomes" id="UP000026962"/>
    </source>
</evidence>
<dbReference type="EnsemblPlants" id="OPUNC06G13880.1">
    <property type="protein sequence ID" value="OPUNC06G13880.1"/>
    <property type="gene ID" value="OPUNC06G13880"/>
</dbReference>
<dbReference type="PANTHER" id="PTHR18901:SF38">
    <property type="entry name" value="PSEUDOURIDINE-5'-PHOSPHATASE"/>
    <property type="match status" value="1"/>
</dbReference>
<dbReference type="STRING" id="4537.A0A0E0LBM8"/>
<dbReference type="PANTHER" id="PTHR18901">
    <property type="entry name" value="2-DEOXYGLUCOSE-6-PHOSPHATE PHOSPHATASE 2"/>
    <property type="match status" value="1"/>
</dbReference>